<feature type="domain" description="Inhibitor I9" evidence="2">
    <location>
        <begin position="43"/>
        <end position="120"/>
    </location>
</feature>
<accession>A0AAD3P5S2</accession>
<keyword evidence="4" id="KW-1185">Reference proteome</keyword>
<gene>
    <name evidence="3" type="ORF">Nepgr_002165</name>
</gene>
<dbReference type="Pfam" id="PF05922">
    <property type="entry name" value="Inhibitor_I9"/>
    <property type="match status" value="1"/>
</dbReference>
<sequence>MRNSASLFSLFAFSLLLSSTITMAENRGKSSSSSSTTAPSTDVYIVYTGKPDEGVDPESHHLGTLSSVIGSKEAAKEALIYIYKNAATGFSAKLTPEQASELSKQPGVLQVVPSGTLQLHSGAGKMNMRNY</sequence>
<dbReference type="Gene3D" id="3.30.70.80">
    <property type="entry name" value="Peptidase S8 propeptide/proteinase inhibitor I9"/>
    <property type="match status" value="1"/>
</dbReference>
<evidence type="ECO:0000256" key="1">
    <source>
        <dbReference type="SAM" id="SignalP"/>
    </source>
</evidence>
<proteinExistence type="predicted"/>
<organism evidence="3 4">
    <name type="scientific">Nepenthes gracilis</name>
    <name type="common">Slender pitcher plant</name>
    <dbReference type="NCBI Taxonomy" id="150966"/>
    <lineage>
        <taxon>Eukaryota</taxon>
        <taxon>Viridiplantae</taxon>
        <taxon>Streptophyta</taxon>
        <taxon>Embryophyta</taxon>
        <taxon>Tracheophyta</taxon>
        <taxon>Spermatophyta</taxon>
        <taxon>Magnoliopsida</taxon>
        <taxon>eudicotyledons</taxon>
        <taxon>Gunneridae</taxon>
        <taxon>Pentapetalae</taxon>
        <taxon>Caryophyllales</taxon>
        <taxon>Nepenthaceae</taxon>
        <taxon>Nepenthes</taxon>
    </lineage>
</organism>
<feature type="signal peptide" evidence="1">
    <location>
        <begin position="1"/>
        <end position="24"/>
    </location>
</feature>
<comment type="caution">
    <text evidence="3">The sequence shown here is derived from an EMBL/GenBank/DDBJ whole genome shotgun (WGS) entry which is preliminary data.</text>
</comment>
<evidence type="ECO:0000313" key="3">
    <source>
        <dbReference type="EMBL" id="GMH00326.1"/>
    </source>
</evidence>
<evidence type="ECO:0000313" key="4">
    <source>
        <dbReference type="Proteomes" id="UP001279734"/>
    </source>
</evidence>
<dbReference type="Proteomes" id="UP001279734">
    <property type="component" value="Unassembled WGS sequence"/>
</dbReference>
<dbReference type="PANTHER" id="PTHR48222">
    <property type="entry name" value="PROTEINASE INHIBITOR, PROPEPTIDE"/>
    <property type="match status" value="1"/>
</dbReference>
<dbReference type="InterPro" id="IPR037045">
    <property type="entry name" value="S8pro/Inhibitor_I9_sf"/>
</dbReference>
<name>A0AAD3P5S2_NEPGR</name>
<dbReference type="InterPro" id="IPR010259">
    <property type="entry name" value="S8pro/Inhibitor_I9"/>
</dbReference>
<dbReference type="PANTHER" id="PTHR48222:SF4">
    <property type="entry name" value="PROTEINASE INHIBITOR, PROPEPTIDE"/>
    <property type="match status" value="1"/>
</dbReference>
<reference evidence="3" key="1">
    <citation type="submission" date="2023-05" db="EMBL/GenBank/DDBJ databases">
        <title>Nepenthes gracilis genome sequencing.</title>
        <authorList>
            <person name="Fukushima K."/>
        </authorList>
    </citation>
    <scope>NUCLEOTIDE SEQUENCE</scope>
    <source>
        <strain evidence="3">SING2019-196</strain>
    </source>
</reference>
<feature type="chain" id="PRO_5042147602" description="Inhibitor I9 domain-containing protein" evidence="1">
    <location>
        <begin position="25"/>
        <end position="131"/>
    </location>
</feature>
<keyword evidence="1" id="KW-0732">Signal</keyword>
<protein>
    <recommendedName>
        <fullName evidence="2">Inhibitor I9 domain-containing protein</fullName>
    </recommendedName>
</protein>
<dbReference type="AlphaFoldDB" id="A0AAD3P5S2"/>
<dbReference type="EMBL" id="BSYO01000002">
    <property type="protein sequence ID" value="GMH00326.1"/>
    <property type="molecule type" value="Genomic_DNA"/>
</dbReference>
<evidence type="ECO:0000259" key="2">
    <source>
        <dbReference type="Pfam" id="PF05922"/>
    </source>
</evidence>